<evidence type="ECO:0000313" key="2">
    <source>
        <dbReference type="EMBL" id="JAG01753.1"/>
    </source>
</evidence>
<keyword evidence="1" id="KW-0472">Membrane</keyword>
<keyword evidence="1" id="KW-0812">Transmembrane</keyword>
<feature type="transmembrane region" description="Helical" evidence="1">
    <location>
        <begin position="29"/>
        <end position="53"/>
    </location>
</feature>
<organism evidence="2">
    <name type="scientific">Lygus hesperus</name>
    <name type="common">Western plant bug</name>
    <dbReference type="NCBI Taxonomy" id="30085"/>
    <lineage>
        <taxon>Eukaryota</taxon>
        <taxon>Metazoa</taxon>
        <taxon>Ecdysozoa</taxon>
        <taxon>Arthropoda</taxon>
        <taxon>Hexapoda</taxon>
        <taxon>Insecta</taxon>
        <taxon>Pterygota</taxon>
        <taxon>Neoptera</taxon>
        <taxon>Paraneoptera</taxon>
        <taxon>Hemiptera</taxon>
        <taxon>Heteroptera</taxon>
        <taxon>Panheteroptera</taxon>
        <taxon>Cimicomorpha</taxon>
        <taxon>Miridae</taxon>
        <taxon>Mirini</taxon>
        <taxon>Lygus</taxon>
    </lineage>
</organism>
<accession>A0A0A9W5H5</accession>
<dbReference type="AlphaFoldDB" id="A0A0A9W5H5"/>
<reference evidence="2" key="2">
    <citation type="submission" date="2014-07" db="EMBL/GenBank/DDBJ databases">
        <authorList>
            <person name="Hull J."/>
        </authorList>
    </citation>
    <scope>NUCLEOTIDE SEQUENCE</scope>
</reference>
<evidence type="ECO:0000256" key="1">
    <source>
        <dbReference type="SAM" id="Phobius"/>
    </source>
</evidence>
<gene>
    <name evidence="2" type="primary">pqqB</name>
    <name evidence="2" type="ORF">CM83_61265</name>
</gene>
<name>A0A0A9W5H5_LYGHE</name>
<protein>
    <submittedName>
        <fullName evidence="2">Coenzyme PQQ synthesis protein B</fullName>
    </submittedName>
</protein>
<reference evidence="2" key="1">
    <citation type="journal article" date="2014" name="PLoS ONE">
        <title>Transcriptome-Based Identification of ABC Transporters in the Western Tarnished Plant Bug Lygus hesperus.</title>
        <authorList>
            <person name="Hull J.J."/>
            <person name="Chaney K."/>
            <person name="Geib S.M."/>
            <person name="Fabrick J.A."/>
            <person name="Brent C.S."/>
            <person name="Walsh D."/>
            <person name="Lavine L.C."/>
        </authorList>
    </citation>
    <scope>NUCLEOTIDE SEQUENCE</scope>
</reference>
<proteinExistence type="predicted"/>
<keyword evidence="1" id="KW-1133">Transmembrane helix</keyword>
<sequence length="1145" mass="125760">MYTEKSPLTGGQPTYQNPSRMYKKQVKQFQCLLCAAVLSLFAIALITAIVFSVDEDELDNLINGNASLEGKLQASPVGPGKPPKPPKPIKLYTSGTVIKGSATGGFEGEGTHQIFDGTLPVTIHLDSIIDPNAWSASADLTWSGVVLHNDTVKGTFSLPTKQMNGTEVIDKTFKGEFEITMAYKWSANLDIVIPNKVYHCKAVFIAAYKSSMDSDPGVVAQSTTKGATDPTVETCNVLFQGSFYEKSFFCYITPWWCTDEKLFYWNGGLEFKITKPAPQPTEPPSIPNALQLRSSALKALPGDGMSVFMGAKILGTVSSGWVTIIDDAGATQTIWNGEIPGKIALPMIKGVSKDGQGLTWSASVSRNALRGTFKIMQNTASGSPKLLEGSFFFLLESDPTTSLTTILESGVEYTSTLSFKEIGPVFNGTQIIDFVTHNSSSPSDTTGFKAPVIVSGKYDYVLNTFMWDGKFEMIAKKITTNSMTPDGASQTTADNRPVLGSTAWDWKPFAGTPIGSKLIGKVVSGWLTVQDESGTKTIWNGEFPADINAPMFFNPTTNMTDLSDEYGHGAVWSCSVFHSSLRGSFQLPQYTKCGLVKWLRGSFFFQLESNPSWSLYDAVYPGVNYNSPIHFRNSDEPYNGSMLIPFYSHGTEPGTEDLGYIAPIVLLGKGNKASKAFSWDGRFEMVIKKMYKNPNAILKATAGNDVPQPAVVPTPAVKNTVKAVDGSIVGSKLIGKVSSGWITITDDSGTKTIWNGEIPASINAPMFYNPTTNESDLSDEYGHGAIWSCSVFHSSLRGTFQLPQYTKFGLVKWLKGSFFLQLESDPSWSLFDAIYPGINYNSPIHFRNSDQPYNGSKLIQFYSHDPWGAFEDLGYKAHIILLGKSDKLSKAFTWDGRFEMIIKKDFKSVDDKTDKDNQVQIAPKRPALNMTPKKASTGIEPTVVGSKLLGKVSSGWITVTTDSGTQTIWNGELPAKISAPLFYNATTDMSELTDDYGHGAVWSCSVFHSTLKGSFQLPQYTKFGLVKWVKGNFFFQLESSPNWSLYDSIVPGINYYSPIHFRTAGKEFNETKTINLYSYGQSPMDNLGFKAPILLLGQGQGKGKARSFTWDGRFVVWSRNSISLYMFFHKHHNDGLVLLLSIIIL</sequence>
<dbReference type="EMBL" id="GBHO01041851">
    <property type="protein sequence ID" value="JAG01753.1"/>
    <property type="molecule type" value="Transcribed_RNA"/>
</dbReference>